<evidence type="ECO:0000256" key="7">
    <source>
        <dbReference type="SAM" id="Phobius"/>
    </source>
</evidence>
<dbReference type="GO" id="GO:0006644">
    <property type="term" value="P:phospholipid metabolic process"/>
    <property type="evidence" value="ECO:0007669"/>
    <property type="project" value="InterPro"/>
</dbReference>
<evidence type="ECO:0000256" key="2">
    <source>
        <dbReference type="ARBA" id="ARBA00008816"/>
    </source>
</evidence>
<dbReference type="AlphaFoldDB" id="A0A914XI27"/>
<dbReference type="GO" id="GO:0008195">
    <property type="term" value="F:phosphatidate phosphatase activity"/>
    <property type="evidence" value="ECO:0007669"/>
    <property type="project" value="TreeGrafter"/>
</dbReference>
<dbReference type="PANTHER" id="PTHR10165:SF201">
    <property type="entry name" value="PHOSPHATIDIC ACID PHOSPHATASE TYPE 2_HALOPEROXIDASE DOMAIN-CONTAINING PROTEIN"/>
    <property type="match status" value="1"/>
</dbReference>
<dbReference type="GO" id="GO:0046839">
    <property type="term" value="P:phospholipid dephosphorylation"/>
    <property type="evidence" value="ECO:0007669"/>
    <property type="project" value="TreeGrafter"/>
</dbReference>
<feature type="transmembrane region" description="Helical" evidence="7">
    <location>
        <begin position="58"/>
        <end position="80"/>
    </location>
</feature>
<dbReference type="Gene3D" id="1.20.144.10">
    <property type="entry name" value="Phosphatidic acid phosphatase type 2/haloperoxidase"/>
    <property type="match status" value="1"/>
</dbReference>
<feature type="transmembrane region" description="Helical" evidence="7">
    <location>
        <begin position="248"/>
        <end position="266"/>
    </location>
</feature>
<dbReference type="Proteomes" id="UP000887566">
    <property type="component" value="Unplaced"/>
</dbReference>
<feature type="transmembrane region" description="Helical" evidence="7">
    <location>
        <begin position="106"/>
        <end position="127"/>
    </location>
</feature>
<comment type="subcellular location">
    <subcellularLocation>
        <location evidence="1">Membrane</location>
        <topology evidence="1">Multi-pass membrane protein</topology>
    </subcellularLocation>
</comment>
<protein>
    <submittedName>
        <fullName evidence="10">Phosphatidic acid phosphatase type 2/haloperoxidase domain-containing protein</fullName>
    </submittedName>
</protein>
<keyword evidence="3 7" id="KW-0812">Transmembrane</keyword>
<evidence type="ECO:0000259" key="8">
    <source>
        <dbReference type="SMART" id="SM00014"/>
    </source>
</evidence>
<dbReference type="Pfam" id="PF01569">
    <property type="entry name" value="PAP2"/>
    <property type="match status" value="1"/>
</dbReference>
<dbReference type="SMART" id="SM00014">
    <property type="entry name" value="acidPPc"/>
    <property type="match status" value="1"/>
</dbReference>
<evidence type="ECO:0000256" key="1">
    <source>
        <dbReference type="ARBA" id="ARBA00004141"/>
    </source>
</evidence>
<feature type="region of interest" description="Disordered" evidence="6">
    <location>
        <begin position="310"/>
        <end position="336"/>
    </location>
</feature>
<feature type="domain" description="Phosphatidic acid phosphatase type 2/haloperoxidase" evidence="8">
    <location>
        <begin position="114"/>
        <end position="262"/>
    </location>
</feature>
<feature type="compositionally biased region" description="Basic and acidic residues" evidence="6">
    <location>
        <begin position="314"/>
        <end position="336"/>
    </location>
</feature>
<dbReference type="GO" id="GO:0007165">
    <property type="term" value="P:signal transduction"/>
    <property type="evidence" value="ECO:0007669"/>
    <property type="project" value="TreeGrafter"/>
</dbReference>
<dbReference type="InterPro" id="IPR036938">
    <property type="entry name" value="PAP2/HPO_sf"/>
</dbReference>
<dbReference type="InterPro" id="IPR043216">
    <property type="entry name" value="PAP-like"/>
</dbReference>
<name>A0A914XI27_9BILA</name>
<evidence type="ECO:0000313" key="9">
    <source>
        <dbReference type="Proteomes" id="UP000887566"/>
    </source>
</evidence>
<feature type="transmembrane region" description="Helical" evidence="7">
    <location>
        <begin position="216"/>
        <end position="236"/>
    </location>
</feature>
<keyword evidence="9" id="KW-1185">Reference proteome</keyword>
<evidence type="ECO:0000256" key="4">
    <source>
        <dbReference type="ARBA" id="ARBA00022989"/>
    </source>
</evidence>
<dbReference type="GO" id="GO:0005886">
    <property type="term" value="C:plasma membrane"/>
    <property type="evidence" value="ECO:0007669"/>
    <property type="project" value="TreeGrafter"/>
</dbReference>
<comment type="similarity">
    <text evidence="2">Belongs to the PA-phosphatase related phosphoesterase family.</text>
</comment>
<feature type="transmembrane region" description="Helical" evidence="7">
    <location>
        <begin position="9"/>
        <end position="30"/>
    </location>
</feature>
<sequence length="336" mass="38991">MQEISKSRVAVDIIIIIACALPLVAFQKWIKPYQRGFYCNDETIRYPYRDSTVTRHQLVVIGTAVPVLLMVIFECMRVGLWEARRIRAGTYQPQVYRLKNFTLHRLVVRLYIFCGYFALGVCFNQVLTDIAKYTIGRLRPHFIAVCQPESIWEANCPTNQSHRYIDNYKCTGNDEFRITDSHLSFYSGHSSFSFFCAVYTVLYLQARVYRPLHSRIVLPFLQFILLGMACFCAYSRVSDYKHHWEDVLFGSFMGTFVAIYVGVYVAELFQRREMPSEHEGLATDAAAGLVKEESNNDIAADLQYRSNQSPFTDNSHHEMRVVQQRNRPDDFDNGRV</sequence>
<evidence type="ECO:0000313" key="10">
    <source>
        <dbReference type="WBParaSite" id="PSAMB.scaffold8780size5793.g31768.t1"/>
    </source>
</evidence>
<feature type="transmembrane region" description="Helical" evidence="7">
    <location>
        <begin position="183"/>
        <end position="204"/>
    </location>
</feature>
<dbReference type="WBParaSite" id="PSAMB.scaffold8780size5793.g31768.t1">
    <property type="protein sequence ID" value="PSAMB.scaffold8780size5793.g31768.t1"/>
    <property type="gene ID" value="PSAMB.scaffold8780size5793.g31768"/>
</dbReference>
<proteinExistence type="inferred from homology"/>
<keyword evidence="5 7" id="KW-0472">Membrane</keyword>
<dbReference type="CDD" id="cd03384">
    <property type="entry name" value="PAP2_wunen"/>
    <property type="match status" value="1"/>
</dbReference>
<dbReference type="SUPFAM" id="SSF48317">
    <property type="entry name" value="Acid phosphatase/Vanadium-dependent haloperoxidase"/>
    <property type="match status" value="1"/>
</dbReference>
<dbReference type="PANTHER" id="PTHR10165">
    <property type="entry name" value="LIPID PHOSPHATE PHOSPHATASE"/>
    <property type="match status" value="1"/>
</dbReference>
<evidence type="ECO:0000256" key="6">
    <source>
        <dbReference type="SAM" id="MobiDB-lite"/>
    </source>
</evidence>
<keyword evidence="4 7" id="KW-1133">Transmembrane helix</keyword>
<organism evidence="9 10">
    <name type="scientific">Plectus sambesii</name>
    <dbReference type="NCBI Taxonomy" id="2011161"/>
    <lineage>
        <taxon>Eukaryota</taxon>
        <taxon>Metazoa</taxon>
        <taxon>Ecdysozoa</taxon>
        <taxon>Nematoda</taxon>
        <taxon>Chromadorea</taxon>
        <taxon>Plectida</taxon>
        <taxon>Plectina</taxon>
        <taxon>Plectoidea</taxon>
        <taxon>Plectidae</taxon>
        <taxon>Plectus</taxon>
    </lineage>
</organism>
<evidence type="ECO:0000256" key="3">
    <source>
        <dbReference type="ARBA" id="ARBA00022692"/>
    </source>
</evidence>
<accession>A0A914XI27</accession>
<evidence type="ECO:0000256" key="5">
    <source>
        <dbReference type="ARBA" id="ARBA00023136"/>
    </source>
</evidence>
<dbReference type="InterPro" id="IPR000326">
    <property type="entry name" value="PAP2/HPO"/>
</dbReference>
<reference evidence="10" key="1">
    <citation type="submission" date="2022-11" db="UniProtKB">
        <authorList>
            <consortium name="WormBaseParasite"/>
        </authorList>
    </citation>
    <scope>IDENTIFICATION</scope>
</reference>